<name>A0A0F9TDS3_9ZZZZ</name>
<proteinExistence type="predicted"/>
<reference evidence="1" key="1">
    <citation type="journal article" date="2015" name="Nature">
        <title>Complex archaea that bridge the gap between prokaryotes and eukaryotes.</title>
        <authorList>
            <person name="Spang A."/>
            <person name="Saw J.H."/>
            <person name="Jorgensen S.L."/>
            <person name="Zaremba-Niedzwiedzka K."/>
            <person name="Martijn J."/>
            <person name="Lind A.E."/>
            <person name="van Eijk R."/>
            <person name="Schleper C."/>
            <person name="Guy L."/>
            <person name="Ettema T.J."/>
        </authorList>
    </citation>
    <scope>NUCLEOTIDE SEQUENCE</scope>
</reference>
<dbReference type="AlphaFoldDB" id="A0A0F9TDS3"/>
<dbReference type="EMBL" id="LAZR01001752">
    <property type="protein sequence ID" value="KKN39633.1"/>
    <property type="molecule type" value="Genomic_DNA"/>
</dbReference>
<gene>
    <name evidence="1" type="ORF">LCGC14_0741380</name>
</gene>
<accession>A0A0F9TDS3</accession>
<sequence>MEIPLKIKICKNKQFSIIISKLPELTGLINNLIHVLEIGCRNVVINNCETDLKITTFEDRAMLSTLQTFIEAAYFSINGQSKGLKF</sequence>
<organism evidence="1">
    <name type="scientific">marine sediment metagenome</name>
    <dbReference type="NCBI Taxonomy" id="412755"/>
    <lineage>
        <taxon>unclassified sequences</taxon>
        <taxon>metagenomes</taxon>
        <taxon>ecological metagenomes</taxon>
    </lineage>
</organism>
<comment type="caution">
    <text evidence="1">The sequence shown here is derived from an EMBL/GenBank/DDBJ whole genome shotgun (WGS) entry which is preliminary data.</text>
</comment>
<protein>
    <submittedName>
        <fullName evidence="1">Uncharacterized protein</fullName>
    </submittedName>
</protein>
<evidence type="ECO:0000313" key="1">
    <source>
        <dbReference type="EMBL" id="KKN39633.1"/>
    </source>
</evidence>